<organism evidence="14 15">
    <name type="scientific">Cohnella phaseoli</name>
    <dbReference type="NCBI Taxonomy" id="456490"/>
    <lineage>
        <taxon>Bacteria</taxon>
        <taxon>Bacillati</taxon>
        <taxon>Bacillota</taxon>
        <taxon>Bacilli</taxon>
        <taxon>Bacillales</taxon>
        <taxon>Paenibacillaceae</taxon>
        <taxon>Cohnella</taxon>
    </lineage>
</organism>
<gene>
    <name evidence="14" type="ORF">DFP98_124134</name>
</gene>
<evidence type="ECO:0000256" key="3">
    <source>
        <dbReference type="ARBA" id="ARBA00022500"/>
    </source>
</evidence>
<name>A0A3D9IRB7_9BACL</name>
<dbReference type="EMBL" id="QRDZ01000024">
    <property type="protein sequence ID" value="RED64320.1"/>
    <property type="molecule type" value="Genomic_DNA"/>
</dbReference>
<comment type="similarity">
    <text evidence="8">Belongs to the methyl-accepting chemotaxis (MCP) protein family.</text>
</comment>
<dbReference type="FunFam" id="1.10.287.950:FF:000001">
    <property type="entry name" value="Methyl-accepting chemotaxis sensory transducer"/>
    <property type="match status" value="1"/>
</dbReference>
<dbReference type="PROSITE" id="PS50885">
    <property type="entry name" value="HAMP"/>
    <property type="match status" value="1"/>
</dbReference>
<evidence type="ECO:0000256" key="10">
    <source>
        <dbReference type="SAM" id="MobiDB-lite"/>
    </source>
</evidence>
<evidence type="ECO:0000256" key="5">
    <source>
        <dbReference type="ARBA" id="ARBA00022989"/>
    </source>
</evidence>
<evidence type="ECO:0000256" key="7">
    <source>
        <dbReference type="ARBA" id="ARBA00023224"/>
    </source>
</evidence>
<proteinExistence type="inferred from homology"/>
<dbReference type="PANTHER" id="PTHR32089">
    <property type="entry name" value="METHYL-ACCEPTING CHEMOTAXIS PROTEIN MCPB"/>
    <property type="match status" value="1"/>
</dbReference>
<dbReference type="CDD" id="cd06225">
    <property type="entry name" value="HAMP"/>
    <property type="match status" value="1"/>
</dbReference>
<keyword evidence="4 11" id="KW-0812">Transmembrane</keyword>
<dbReference type="Pfam" id="PF00672">
    <property type="entry name" value="HAMP"/>
    <property type="match status" value="1"/>
</dbReference>
<evidence type="ECO:0000256" key="11">
    <source>
        <dbReference type="SAM" id="Phobius"/>
    </source>
</evidence>
<evidence type="ECO:0000313" key="14">
    <source>
        <dbReference type="EMBL" id="RED64320.1"/>
    </source>
</evidence>
<dbReference type="PROSITE" id="PS50111">
    <property type="entry name" value="CHEMOTAXIS_TRANSDUC_2"/>
    <property type="match status" value="1"/>
</dbReference>
<keyword evidence="6 11" id="KW-0472">Membrane</keyword>
<dbReference type="GO" id="GO:0007165">
    <property type="term" value="P:signal transduction"/>
    <property type="evidence" value="ECO:0007669"/>
    <property type="project" value="UniProtKB-KW"/>
</dbReference>
<feature type="transmembrane region" description="Helical" evidence="11">
    <location>
        <begin position="290"/>
        <end position="309"/>
    </location>
</feature>
<evidence type="ECO:0000256" key="4">
    <source>
        <dbReference type="ARBA" id="ARBA00022692"/>
    </source>
</evidence>
<dbReference type="SMART" id="SM00283">
    <property type="entry name" value="MA"/>
    <property type="match status" value="1"/>
</dbReference>
<dbReference type="SMART" id="SM00304">
    <property type="entry name" value="HAMP"/>
    <property type="match status" value="1"/>
</dbReference>
<sequence length="626" mass="67213">MRKNHLFSTVRKSFKLKLLLILLALSLIPLVGASLALVMQSTSALSSVNKDAFEEAAGLNAKYINDWISQKIESIQSVVKSHPEFMNNDPDQVMPVLKVMAQSDPDVRAFSYVDTKGIVYDTENQSYDGSGFQNVQNALNNKQTAVSDILKDVNGNIDIIIIDVPLVDAKGEAKGIVQSLLEVSKITKVVKDIQVAKTGIGFLVSSKGAYLIHSDASKIGKTMTETENSGTVEQINKYVLADKSGYINYRDNSGQSTIASFKEIERTGWRLLMTAPAKEVNEQAMQSRQMAIGIIIVSLLCVAVVAVMLSKVIVRPILTISDSLQQAAAGDLTERMQIKRADEIGRLAENFNTMSENLRNLIAEVKGNAGSINAAAAEISASTEEIAKGSTYQAENSQAMTELFGNLLVVIESSTQNAEQASVLSAQTVQIAKQGGEAIGLSISGMSGINEQMNLLVKNSQEIGNIISVIKEISEQTNLLALNAAIEAARAGEQGRGFAVVADEVRKLAERSSDATKQVSHIITGIQENTKKTVHSVSEGVRQSKKTQEAFDSIVAKVNETSQMVLQIAESSEAQAQSASEFKQSIESIASTSEQSAAAAEETAASSQSLTSIAKRLDGSINVFKI</sequence>
<evidence type="ECO:0000259" key="13">
    <source>
        <dbReference type="PROSITE" id="PS50885"/>
    </source>
</evidence>
<dbReference type="InterPro" id="IPR033479">
    <property type="entry name" value="dCache_1"/>
</dbReference>
<feature type="domain" description="Methyl-accepting transducer" evidence="12">
    <location>
        <begin position="368"/>
        <end position="611"/>
    </location>
</feature>
<feature type="domain" description="HAMP" evidence="13">
    <location>
        <begin position="311"/>
        <end position="363"/>
    </location>
</feature>
<evidence type="ECO:0000256" key="9">
    <source>
        <dbReference type="PROSITE-ProRule" id="PRU00284"/>
    </source>
</evidence>
<dbReference type="InterPro" id="IPR003660">
    <property type="entry name" value="HAMP_dom"/>
</dbReference>
<keyword evidence="3" id="KW-0145">Chemotaxis</keyword>
<dbReference type="CDD" id="cd18773">
    <property type="entry name" value="PDC1_HK_sensor"/>
    <property type="match status" value="1"/>
</dbReference>
<comment type="caution">
    <text evidence="14">The sequence shown here is derived from an EMBL/GenBank/DDBJ whole genome shotgun (WGS) entry which is preliminary data.</text>
</comment>
<dbReference type="SUPFAM" id="SSF58104">
    <property type="entry name" value="Methyl-accepting chemotaxis protein (MCP) signaling domain"/>
    <property type="match status" value="1"/>
</dbReference>
<dbReference type="PANTHER" id="PTHR32089:SF112">
    <property type="entry name" value="LYSOZYME-LIKE PROTEIN-RELATED"/>
    <property type="match status" value="1"/>
</dbReference>
<dbReference type="CDD" id="cd12912">
    <property type="entry name" value="PDC2_MCP_like"/>
    <property type="match status" value="1"/>
</dbReference>
<dbReference type="CDD" id="cd11386">
    <property type="entry name" value="MCP_signal"/>
    <property type="match status" value="1"/>
</dbReference>
<evidence type="ECO:0000313" key="15">
    <source>
        <dbReference type="Proteomes" id="UP000256977"/>
    </source>
</evidence>
<evidence type="ECO:0000256" key="1">
    <source>
        <dbReference type="ARBA" id="ARBA00004651"/>
    </source>
</evidence>
<protein>
    <submittedName>
        <fullName evidence="14">Methyl-accepting chemotaxis protein</fullName>
    </submittedName>
</protein>
<dbReference type="RefSeq" id="WP_220377170.1">
    <property type="nucleotide sequence ID" value="NZ_QRDZ01000024.1"/>
</dbReference>
<dbReference type="InterPro" id="IPR004089">
    <property type="entry name" value="MCPsignal_dom"/>
</dbReference>
<evidence type="ECO:0000256" key="2">
    <source>
        <dbReference type="ARBA" id="ARBA00022475"/>
    </source>
</evidence>
<comment type="subcellular location">
    <subcellularLocation>
        <location evidence="1">Cell membrane</location>
        <topology evidence="1">Multi-pass membrane protein</topology>
    </subcellularLocation>
</comment>
<dbReference type="AlphaFoldDB" id="A0A3D9IRB7"/>
<dbReference type="Gene3D" id="3.30.450.20">
    <property type="entry name" value="PAS domain"/>
    <property type="match status" value="1"/>
</dbReference>
<reference evidence="14 15" key="1">
    <citation type="submission" date="2018-07" db="EMBL/GenBank/DDBJ databases">
        <title>Genomic Encyclopedia of Type Strains, Phase III (KMG-III): the genomes of soil and plant-associated and newly described type strains.</title>
        <authorList>
            <person name="Whitman W."/>
        </authorList>
    </citation>
    <scope>NUCLEOTIDE SEQUENCE [LARGE SCALE GENOMIC DNA]</scope>
    <source>
        <strain evidence="14 15">CECT 7287</strain>
    </source>
</reference>
<evidence type="ECO:0000259" key="12">
    <source>
        <dbReference type="PROSITE" id="PS50111"/>
    </source>
</evidence>
<keyword evidence="5 11" id="KW-1133">Transmembrane helix</keyword>
<feature type="compositionally biased region" description="Low complexity" evidence="10">
    <location>
        <begin position="590"/>
        <end position="609"/>
    </location>
</feature>
<dbReference type="Gene3D" id="1.10.287.950">
    <property type="entry name" value="Methyl-accepting chemotaxis protein"/>
    <property type="match status" value="1"/>
</dbReference>
<evidence type="ECO:0000256" key="6">
    <source>
        <dbReference type="ARBA" id="ARBA00023136"/>
    </source>
</evidence>
<dbReference type="GO" id="GO:0006935">
    <property type="term" value="P:chemotaxis"/>
    <property type="evidence" value="ECO:0007669"/>
    <property type="project" value="UniProtKB-KW"/>
</dbReference>
<dbReference type="GO" id="GO:0005886">
    <property type="term" value="C:plasma membrane"/>
    <property type="evidence" value="ECO:0007669"/>
    <property type="project" value="UniProtKB-SubCell"/>
</dbReference>
<keyword evidence="15" id="KW-1185">Reference proteome</keyword>
<evidence type="ECO:0000256" key="8">
    <source>
        <dbReference type="ARBA" id="ARBA00029447"/>
    </source>
</evidence>
<dbReference type="Proteomes" id="UP000256977">
    <property type="component" value="Unassembled WGS sequence"/>
</dbReference>
<dbReference type="Pfam" id="PF00015">
    <property type="entry name" value="MCPsignal"/>
    <property type="match status" value="1"/>
</dbReference>
<keyword evidence="2" id="KW-1003">Cell membrane</keyword>
<dbReference type="Pfam" id="PF02743">
    <property type="entry name" value="dCache_1"/>
    <property type="match status" value="1"/>
</dbReference>
<feature type="region of interest" description="Disordered" evidence="10">
    <location>
        <begin position="590"/>
        <end position="610"/>
    </location>
</feature>
<accession>A0A3D9IRB7</accession>
<keyword evidence="7 9" id="KW-0807">Transducer</keyword>